<evidence type="ECO:0000313" key="4">
    <source>
        <dbReference type="Proteomes" id="UP000555728"/>
    </source>
</evidence>
<feature type="domain" description="AB hydrolase-1" evidence="2">
    <location>
        <begin position="12"/>
        <end position="247"/>
    </location>
</feature>
<reference evidence="3 4" key="1">
    <citation type="submission" date="2020-08" db="EMBL/GenBank/DDBJ databases">
        <title>Genome sequencing of Purple Non-Sulfur Bacteria from various extreme environments.</title>
        <authorList>
            <person name="Mayer M."/>
        </authorList>
    </citation>
    <scope>NUCLEOTIDE SEQUENCE [LARGE SCALE GENOMIC DNA]</scope>
    <source>
        <strain evidence="3 4">JA135</strain>
    </source>
</reference>
<evidence type="ECO:0000256" key="1">
    <source>
        <dbReference type="ARBA" id="ARBA00022801"/>
    </source>
</evidence>
<protein>
    <submittedName>
        <fullName evidence="3">Pimeloyl-ACP methyl ester carboxylesterase</fullName>
    </submittedName>
</protein>
<keyword evidence="4" id="KW-1185">Reference proteome</keyword>
<dbReference type="PRINTS" id="PR00412">
    <property type="entry name" value="EPOXHYDRLASE"/>
</dbReference>
<dbReference type="Gene3D" id="3.40.50.1820">
    <property type="entry name" value="alpha/beta hydrolase"/>
    <property type="match status" value="1"/>
</dbReference>
<dbReference type="PRINTS" id="PR00111">
    <property type="entry name" value="ABHYDROLASE"/>
</dbReference>
<dbReference type="InterPro" id="IPR000073">
    <property type="entry name" value="AB_hydrolase_1"/>
</dbReference>
<dbReference type="SUPFAM" id="SSF53474">
    <property type="entry name" value="alpha/beta-Hydrolases"/>
    <property type="match status" value="1"/>
</dbReference>
<accession>A0A7W6RYL5</accession>
<proteinExistence type="predicted"/>
<dbReference type="EMBL" id="JACIGI010000007">
    <property type="protein sequence ID" value="MBB4285461.1"/>
    <property type="molecule type" value="Genomic_DNA"/>
</dbReference>
<dbReference type="AlphaFoldDB" id="A0A7W6RYL5"/>
<dbReference type="Proteomes" id="UP000555728">
    <property type="component" value="Unassembled WGS sequence"/>
</dbReference>
<dbReference type="InterPro" id="IPR029058">
    <property type="entry name" value="AB_hydrolase_fold"/>
</dbReference>
<dbReference type="InterPro" id="IPR000639">
    <property type="entry name" value="Epox_hydrolase-like"/>
</dbReference>
<dbReference type="RefSeq" id="WP_184432675.1">
    <property type="nucleotide sequence ID" value="NZ_JACIGI010000007.1"/>
</dbReference>
<evidence type="ECO:0000259" key="2">
    <source>
        <dbReference type="Pfam" id="PF00561"/>
    </source>
</evidence>
<comment type="caution">
    <text evidence="3">The sequence shown here is derived from an EMBL/GenBank/DDBJ whole genome shotgun (WGS) entry which is preliminary data.</text>
</comment>
<sequence>MHLHRTAVGDGPPLVILHGLFGSGRNWGLIARRLAAQGWRVITPDLRNHGASPWEAAMDYPAMAADLRTLLDETAGTTPAVVAGHSMGGKAAMRLALESPDRVRALIAVDVAPVAYGHGLEAYALAMRDLPLDGVTRRADADARLAAAVPDPGIRAFLLQNLDLGGPDAPGPRWRLNLRALLDGMATISGWPDPPPGACYEGPTLILAGGASDYVRPAHHATLRALFPAATVETVPDAGHWVHAEAPQATLDAMGGFLDRLPPLSSRSA</sequence>
<keyword evidence="1" id="KW-0378">Hydrolase</keyword>
<evidence type="ECO:0000313" key="3">
    <source>
        <dbReference type="EMBL" id="MBB4285461.1"/>
    </source>
</evidence>
<dbReference type="Pfam" id="PF00561">
    <property type="entry name" value="Abhydrolase_1"/>
    <property type="match status" value="1"/>
</dbReference>
<dbReference type="GO" id="GO:0016787">
    <property type="term" value="F:hydrolase activity"/>
    <property type="evidence" value="ECO:0007669"/>
    <property type="project" value="UniProtKB-KW"/>
</dbReference>
<organism evidence="3 4">
    <name type="scientific">Roseospira goensis</name>
    <dbReference type="NCBI Taxonomy" id="391922"/>
    <lineage>
        <taxon>Bacteria</taxon>
        <taxon>Pseudomonadati</taxon>
        <taxon>Pseudomonadota</taxon>
        <taxon>Alphaproteobacteria</taxon>
        <taxon>Rhodospirillales</taxon>
        <taxon>Rhodospirillaceae</taxon>
        <taxon>Roseospira</taxon>
    </lineage>
</organism>
<dbReference type="PANTHER" id="PTHR46118">
    <property type="entry name" value="PROTEIN ABHD11"/>
    <property type="match status" value="1"/>
</dbReference>
<name>A0A7W6RYL5_9PROT</name>
<gene>
    <name evidence="3" type="ORF">GGD88_001179</name>
</gene>
<dbReference type="PANTHER" id="PTHR46118:SF4">
    <property type="entry name" value="PROTEIN ABHD11"/>
    <property type="match status" value="1"/>
</dbReference>